<name>A0A1I0TK20_9NOCA</name>
<dbReference type="OrthoDB" id="4563543at2"/>
<evidence type="ECO:0000313" key="3">
    <source>
        <dbReference type="EMBL" id="SFA52128.1"/>
    </source>
</evidence>
<dbReference type="AlphaFoldDB" id="A0A1I0TK20"/>
<keyword evidence="2" id="KW-0472">Membrane</keyword>
<proteinExistence type="predicted"/>
<accession>A0A1I0TK20</accession>
<feature type="transmembrane region" description="Helical" evidence="2">
    <location>
        <begin position="99"/>
        <end position="117"/>
    </location>
</feature>
<organism evidence="3 4">
    <name type="scientific">Rhodococcoides kroppenstedtii</name>
    <dbReference type="NCBI Taxonomy" id="293050"/>
    <lineage>
        <taxon>Bacteria</taxon>
        <taxon>Bacillati</taxon>
        <taxon>Actinomycetota</taxon>
        <taxon>Actinomycetes</taxon>
        <taxon>Mycobacteriales</taxon>
        <taxon>Nocardiaceae</taxon>
        <taxon>Rhodococcoides</taxon>
    </lineage>
</organism>
<reference evidence="3 4" key="1">
    <citation type="submission" date="2016-10" db="EMBL/GenBank/DDBJ databases">
        <authorList>
            <person name="de Groot N.N."/>
        </authorList>
    </citation>
    <scope>NUCLEOTIDE SEQUENCE [LARGE SCALE GENOMIC DNA]</scope>
    <source>
        <strain evidence="3 4">DSM 44908</strain>
    </source>
</reference>
<dbReference type="SUPFAM" id="SSF103473">
    <property type="entry name" value="MFS general substrate transporter"/>
    <property type="match status" value="1"/>
</dbReference>
<dbReference type="RefSeq" id="WP_082894977.1">
    <property type="nucleotide sequence ID" value="NZ_FOJN01000007.1"/>
</dbReference>
<dbReference type="Proteomes" id="UP000182054">
    <property type="component" value="Unassembled WGS sequence"/>
</dbReference>
<evidence type="ECO:0000313" key="4">
    <source>
        <dbReference type="Proteomes" id="UP000182054"/>
    </source>
</evidence>
<feature type="region of interest" description="Disordered" evidence="1">
    <location>
        <begin position="1"/>
        <end position="25"/>
    </location>
</feature>
<gene>
    <name evidence="3" type="ORF">SAMN05444374_10796</name>
</gene>
<evidence type="ECO:0000256" key="2">
    <source>
        <dbReference type="SAM" id="Phobius"/>
    </source>
</evidence>
<keyword evidence="2" id="KW-0812">Transmembrane</keyword>
<dbReference type="GeneID" id="85486022"/>
<evidence type="ECO:0000256" key="1">
    <source>
        <dbReference type="SAM" id="MobiDB-lite"/>
    </source>
</evidence>
<feature type="transmembrane region" description="Helical" evidence="2">
    <location>
        <begin position="40"/>
        <end position="60"/>
    </location>
</feature>
<protein>
    <recommendedName>
        <fullName evidence="5">Transmembrane protein</fullName>
    </recommendedName>
</protein>
<dbReference type="InterPro" id="IPR036259">
    <property type="entry name" value="MFS_trans_sf"/>
</dbReference>
<evidence type="ECO:0008006" key="5">
    <source>
        <dbReference type="Google" id="ProtNLM"/>
    </source>
</evidence>
<dbReference type="EMBL" id="FOJN01000007">
    <property type="protein sequence ID" value="SFA52128.1"/>
    <property type="molecule type" value="Genomic_DNA"/>
</dbReference>
<feature type="transmembrane region" description="Helical" evidence="2">
    <location>
        <begin position="66"/>
        <end position="87"/>
    </location>
</feature>
<sequence length="123" mass="13067">MTDRDRTDPGETLPDAADRANMGTRDVEKRWRDPAALRRAALYVVSSVGVAAIALAVFLATGASNVVVAAIVPGVCLVGAIGALAIGYRSYRHGGTWPVWRGAAWFLFALMLVSLSLPTLTVR</sequence>
<keyword evidence="2" id="KW-1133">Transmembrane helix</keyword>